<comment type="subcellular location">
    <subcellularLocation>
        <location evidence="1">Membrane</location>
        <topology evidence="1">Multi-pass membrane protein</topology>
    </subcellularLocation>
</comment>
<feature type="transmembrane region" description="Helical" evidence="10">
    <location>
        <begin position="271"/>
        <end position="297"/>
    </location>
</feature>
<comment type="caution">
    <text evidence="13">The sequence shown here is derived from an EMBL/GenBank/DDBJ whole genome shotgun (WGS) entry which is preliminary data.</text>
</comment>
<protein>
    <recommendedName>
        <fullName evidence="10">Palmitoyltransferase</fullName>
        <ecNumber evidence="10">2.3.1.225</ecNumber>
    </recommendedName>
</protein>
<name>A0A9W8AJY0_9FUNG</name>
<evidence type="ECO:0000313" key="13">
    <source>
        <dbReference type="EMBL" id="KAJ1929516.1"/>
    </source>
</evidence>
<evidence type="ECO:0000256" key="10">
    <source>
        <dbReference type="RuleBase" id="RU079119"/>
    </source>
</evidence>
<evidence type="ECO:0000256" key="2">
    <source>
        <dbReference type="ARBA" id="ARBA00022679"/>
    </source>
</evidence>
<dbReference type="EC" id="2.3.1.225" evidence="10"/>
<evidence type="ECO:0000256" key="6">
    <source>
        <dbReference type="ARBA" id="ARBA00023139"/>
    </source>
</evidence>
<dbReference type="PANTHER" id="PTHR12246">
    <property type="entry name" value="PALMITOYLTRANSFERASE ZDHHC16"/>
    <property type="match status" value="1"/>
</dbReference>
<evidence type="ECO:0000256" key="7">
    <source>
        <dbReference type="ARBA" id="ARBA00023288"/>
    </source>
</evidence>
<reference evidence="13" key="1">
    <citation type="submission" date="2022-07" db="EMBL/GenBank/DDBJ databases">
        <title>Phylogenomic reconstructions and comparative analyses of Kickxellomycotina fungi.</title>
        <authorList>
            <person name="Reynolds N.K."/>
            <person name="Stajich J.E."/>
            <person name="Barry K."/>
            <person name="Grigoriev I.V."/>
            <person name="Crous P."/>
            <person name="Smith M.E."/>
        </authorList>
    </citation>
    <scope>NUCLEOTIDE SEQUENCE</scope>
    <source>
        <strain evidence="13">RSA 861</strain>
    </source>
</reference>
<dbReference type="AlphaFoldDB" id="A0A9W8AJY0"/>
<keyword evidence="3 10" id="KW-0812">Transmembrane</keyword>
<dbReference type="PROSITE" id="PS50216">
    <property type="entry name" value="DHHC"/>
    <property type="match status" value="1"/>
</dbReference>
<evidence type="ECO:0000256" key="3">
    <source>
        <dbReference type="ARBA" id="ARBA00022692"/>
    </source>
</evidence>
<keyword evidence="7" id="KW-0449">Lipoprotein</keyword>
<dbReference type="GO" id="GO:0016020">
    <property type="term" value="C:membrane"/>
    <property type="evidence" value="ECO:0007669"/>
    <property type="project" value="UniProtKB-SubCell"/>
</dbReference>
<feature type="domain" description="Palmitoyltransferase DHHC" evidence="12">
    <location>
        <begin position="170"/>
        <end position="310"/>
    </location>
</feature>
<keyword evidence="14" id="KW-1185">Reference proteome</keyword>
<comment type="similarity">
    <text evidence="10">Belongs to the DHHC palmitoyltransferase family.</text>
</comment>
<dbReference type="EMBL" id="JANBPT010000033">
    <property type="protein sequence ID" value="KAJ1929516.1"/>
    <property type="molecule type" value="Genomic_DNA"/>
</dbReference>
<dbReference type="GO" id="GO:0019706">
    <property type="term" value="F:protein-cysteine S-palmitoyltransferase activity"/>
    <property type="evidence" value="ECO:0007669"/>
    <property type="project" value="UniProtKB-EC"/>
</dbReference>
<evidence type="ECO:0000256" key="5">
    <source>
        <dbReference type="ARBA" id="ARBA00023136"/>
    </source>
</evidence>
<comment type="catalytic activity">
    <reaction evidence="9 10">
        <text>L-cysteinyl-[protein] + hexadecanoyl-CoA = S-hexadecanoyl-L-cysteinyl-[protein] + CoA</text>
        <dbReference type="Rhea" id="RHEA:36683"/>
        <dbReference type="Rhea" id="RHEA-COMP:10131"/>
        <dbReference type="Rhea" id="RHEA-COMP:11032"/>
        <dbReference type="ChEBI" id="CHEBI:29950"/>
        <dbReference type="ChEBI" id="CHEBI:57287"/>
        <dbReference type="ChEBI" id="CHEBI:57379"/>
        <dbReference type="ChEBI" id="CHEBI:74151"/>
        <dbReference type="EC" id="2.3.1.225"/>
    </reaction>
</comment>
<gene>
    <name evidence="13" type="primary">PFA3</name>
    <name evidence="13" type="ORF">IWQ60_001128</name>
</gene>
<keyword evidence="8 10" id="KW-0012">Acyltransferase</keyword>
<sequence length="415" mass="45097">MFTWCYFRCILTPPGVPYLHDNRAVTTVHSGDEDGDSDAGEFGQPDVEPYHVAQRRQAARQTVEPGPPDLDDSVGYSPGQGPGEEEGARRPLVAAEDHDPIPIVDRSARSRQAGSRTSSLVSVQLSESASHHHAASGPSPIHRSGSATTPRRTTSANPFAAVTVKYDGAQRYCRKCDGPKPDRAHHCSVCGACVLKMDHHCPWINNCVGHGNHKAFILFVFWGSLYCLYVFASGVPTFITEILPHDRPGRGGSGGGDDGNRRERFETFPDFHVLFLMLAAGLFGISLAVFAGFHFYLLARNITTIETYEKNRFLAQTAVAAFSPATVGTAARPPSAVTYASGGGLERPFATATTTTTTTTHRNLFDLGVRRNFVEVMGPRWQLWLLPIMNSRGNGHSFPINTHAYGSFPLAESAV</sequence>
<dbReference type="Proteomes" id="UP001150569">
    <property type="component" value="Unassembled WGS sequence"/>
</dbReference>
<feature type="region of interest" description="Disordered" evidence="11">
    <location>
        <begin position="52"/>
        <end position="157"/>
    </location>
</feature>
<keyword evidence="2 10" id="KW-0808">Transferase</keyword>
<dbReference type="InterPro" id="IPR039859">
    <property type="entry name" value="PFA4/ZDH16/20/ERF2-like"/>
</dbReference>
<keyword evidence="4 10" id="KW-1133">Transmembrane helix</keyword>
<organism evidence="13 14">
    <name type="scientific">Tieghemiomyces parasiticus</name>
    <dbReference type="NCBI Taxonomy" id="78921"/>
    <lineage>
        <taxon>Eukaryota</taxon>
        <taxon>Fungi</taxon>
        <taxon>Fungi incertae sedis</taxon>
        <taxon>Zoopagomycota</taxon>
        <taxon>Kickxellomycotina</taxon>
        <taxon>Dimargaritomycetes</taxon>
        <taxon>Dimargaritales</taxon>
        <taxon>Dimargaritaceae</taxon>
        <taxon>Tieghemiomyces</taxon>
    </lineage>
</organism>
<dbReference type="Pfam" id="PF01529">
    <property type="entry name" value="DHHC"/>
    <property type="match status" value="1"/>
</dbReference>
<comment type="domain">
    <text evidence="10">The DHHC domain is required for palmitoyltransferase activity.</text>
</comment>
<dbReference type="OrthoDB" id="9909019at2759"/>
<dbReference type="InterPro" id="IPR001594">
    <property type="entry name" value="Palmitoyltrfase_DHHC"/>
</dbReference>
<keyword evidence="6" id="KW-0564">Palmitate</keyword>
<evidence type="ECO:0000256" key="11">
    <source>
        <dbReference type="SAM" id="MobiDB-lite"/>
    </source>
</evidence>
<evidence type="ECO:0000256" key="9">
    <source>
        <dbReference type="ARBA" id="ARBA00048048"/>
    </source>
</evidence>
<accession>A0A9W8AJY0</accession>
<proteinExistence type="inferred from homology"/>
<evidence type="ECO:0000313" key="14">
    <source>
        <dbReference type="Proteomes" id="UP001150569"/>
    </source>
</evidence>
<evidence type="ECO:0000256" key="4">
    <source>
        <dbReference type="ARBA" id="ARBA00022989"/>
    </source>
</evidence>
<evidence type="ECO:0000259" key="12">
    <source>
        <dbReference type="Pfam" id="PF01529"/>
    </source>
</evidence>
<evidence type="ECO:0000256" key="8">
    <source>
        <dbReference type="ARBA" id="ARBA00023315"/>
    </source>
</evidence>
<evidence type="ECO:0000256" key="1">
    <source>
        <dbReference type="ARBA" id="ARBA00004141"/>
    </source>
</evidence>
<feature type="transmembrane region" description="Helical" evidence="10">
    <location>
        <begin position="215"/>
        <end position="239"/>
    </location>
</feature>
<feature type="compositionally biased region" description="Polar residues" evidence="11">
    <location>
        <begin position="145"/>
        <end position="157"/>
    </location>
</feature>
<keyword evidence="5 10" id="KW-0472">Membrane</keyword>
<feature type="compositionally biased region" description="Polar residues" evidence="11">
    <location>
        <begin position="110"/>
        <end position="127"/>
    </location>
</feature>